<keyword evidence="4" id="KW-0677">Repeat</keyword>
<dbReference type="Gene3D" id="3.80.10.10">
    <property type="entry name" value="Ribonuclease Inhibitor"/>
    <property type="match status" value="1"/>
</dbReference>
<protein>
    <recommendedName>
        <fullName evidence="8">Centrosomal protein of 72 kDa</fullName>
    </recommendedName>
</protein>
<dbReference type="GO" id="GO:0034451">
    <property type="term" value="C:centriolar satellite"/>
    <property type="evidence" value="ECO:0007669"/>
    <property type="project" value="UniProtKB-ARBA"/>
</dbReference>
<dbReference type="InterPro" id="IPR055320">
    <property type="entry name" value="CEP72-like"/>
</dbReference>
<dbReference type="EMBL" id="JBJQND010000012">
    <property type="protein sequence ID" value="KAL3860763.1"/>
    <property type="molecule type" value="Genomic_DNA"/>
</dbReference>
<dbReference type="InterPro" id="IPR032675">
    <property type="entry name" value="LRR_dom_sf"/>
</dbReference>
<dbReference type="PANTHER" id="PTHR23311:SF5">
    <property type="entry name" value="CENTROSOMAL PROTEIN OF 72 KDA"/>
    <property type="match status" value="1"/>
</dbReference>
<organism evidence="11 12">
    <name type="scientific">Sinanodonta woodiana</name>
    <name type="common">Chinese pond mussel</name>
    <name type="synonym">Anodonta woodiana</name>
    <dbReference type="NCBI Taxonomy" id="1069815"/>
    <lineage>
        <taxon>Eukaryota</taxon>
        <taxon>Metazoa</taxon>
        <taxon>Spiralia</taxon>
        <taxon>Lophotrochozoa</taxon>
        <taxon>Mollusca</taxon>
        <taxon>Bivalvia</taxon>
        <taxon>Autobranchia</taxon>
        <taxon>Heteroconchia</taxon>
        <taxon>Palaeoheterodonta</taxon>
        <taxon>Unionida</taxon>
        <taxon>Unionoidea</taxon>
        <taxon>Unionidae</taxon>
        <taxon>Unioninae</taxon>
        <taxon>Sinanodonta</taxon>
    </lineage>
</organism>
<sequence length="668" mass="77011">MALTLTEELIRSRVNLQHENLEDVKSLALPGTYHEKIVSLGSSLRKFSRLKQLDVSRNAITSLQGLEHLQLLERLNLYYNSIGSLEELKRLKHNPNLKELDLRLNPVTRTECDYRLYLIHMLPNLQKLDDRSVRDRERQGALIHFSSSQASEMTCHPQKAEPPQRAPNPRAEYVREMGKRTSALDDDDVEVLDLIARTGGDLRKPWPVTGSAVRDPGVEDYSLNGLKDLHLETMDKLDKQQSKYGKQPSAEVDEVMESYLRKYPNITNARNTVSGSQQHQRQLDPNLEFHDETEAYSKFKSHGYFTANPSSGDGASAEISYIQTERDSTYPPPPSRVQLERHKGPDPYEDLDSTPNHLKPQYDSAVEDLGGRSKAEKYSEQEKVPENQKFEERSRSRSRSRLEEECTRKTSSSPAPHQMKLETPQTREFLTQLVDLVDRYWNGTKSLHKHAKFKGLAFGIIDNFLHQVMDTRHQVDMAVLLEEMNQVKHENLRLRRQEEVAKASLEDSSASESHLKTSLHKAFTDIELLKGRLHDCLQENRKLQQKLQHAEPSYNQTGAAASTSNITQNQIDELQRQNEILQREVDKMQIKLKQYSQLQELSAMLQDSHKSLVQTNEHLLKDLEDLREKHRQEVTQLNWNYEELRKTMDYLPSSKENTASATLYDSDS</sequence>
<gene>
    <name evidence="11" type="ORF">ACJMK2_010835</name>
</gene>
<dbReference type="Proteomes" id="UP001634394">
    <property type="component" value="Unassembled WGS sequence"/>
</dbReference>
<evidence type="ECO:0000256" key="5">
    <source>
        <dbReference type="ARBA" id="ARBA00023054"/>
    </source>
</evidence>
<comment type="similarity">
    <text evidence="7">Belongs to the CEP72 family.</text>
</comment>
<proteinExistence type="inferred from homology"/>
<evidence type="ECO:0000256" key="7">
    <source>
        <dbReference type="ARBA" id="ARBA00061023"/>
    </source>
</evidence>
<keyword evidence="6" id="KW-0206">Cytoskeleton</keyword>
<keyword evidence="3" id="KW-0433">Leucine-rich repeat</keyword>
<keyword evidence="5 9" id="KW-0175">Coiled coil</keyword>
<dbReference type="InterPro" id="IPR001611">
    <property type="entry name" value="Leu-rich_rpt"/>
</dbReference>
<evidence type="ECO:0000256" key="4">
    <source>
        <dbReference type="ARBA" id="ARBA00022737"/>
    </source>
</evidence>
<feature type="region of interest" description="Disordered" evidence="10">
    <location>
        <begin position="146"/>
        <end position="170"/>
    </location>
</feature>
<evidence type="ECO:0000256" key="1">
    <source>
        <dbReference type="ARBA" id="ARBA00004300"/>
    </source>
</evidence>
<name>A0ABD3VI81_SINWO</name>
<dbReference type="Pfam" id="PF14580">
    <property type="entry name" value="LRR_9"/>
    <property type="match status" value="1"/>
</dbReference>
<evidence type="ECO:0000256" key="8">
    <source>
        <dbReference type="ARBA" id="ARBA00070210"/>
    </source>
</evidence>
<comment type="subcellular location">
    <subcellularLocation>
        <location evidence="1">Cytoplasm</location>
        <location evidence="1">Cytoskeleton</location>
        <location evidence="1">Microtubule organizing center</location>
        <location evidence="1">Centrosome</location>
    </subcellularLocation>
</comment>
<evidence type="ECO:0000256" key="2">
    <source>
        <dbReference type="ARBA" id="ARBA00022490"/>
    </source>
</evidence>
<keyword evidence="12" id="KW-1185">Reference proteome</keyword>
<dbReference type="PROSITE" id="PS51450">
    <property type="entry name" value="LRR"/>
    <property type="match status" value="2"/>
</dbReference>
<comment type="caution">
    <text evidence="11">The sequence shown here is derived from an EMBL/GenBank/DDBJ whole genome shotgun (WGS) entry which is preliminary data.</text>
</comment>
<dbReference type="AlphaFoldDB" id="A0ABD3VI81"/>
<feature type="compositionally biased region" description="Basic and acidic residues" evidence="10">
    <location>
        <begin position="369"/>
        <end position="408"/>
    </location>
</feature>
<reference evidence="11 12" key="1">
    <citation type="submission" date="2024-11" db="EMBL/GenBank/DDBJ databases">
        <title>Chromosome-level genome assembly of the freshwater bivalve Anodonta woodiana.</title>
        <authorList>
            <person name="Chen X."/>
        </authorList>
    </citation>
    <scope>NUCLEOTIDE SEQUENCE [LARGE SCALE GENOMIC DNA]</scope>
    <source>
        <strain evidence="11">MN2024</strain>
        <tissue evidence="11">Gills</tissue>
    </source>
</reference>
<dbReference type="SUPFAM" id="SSF52058">
    <property type="entry name" value="L domain-like"/>
    <property type="match status" value="1"/>
</dbReference>
<evidence type="ECO:0000256" key="6">
    <source>
        <dbReference type="ARBA" id="ARBA00023212"/>
    </source>
</evidence>
<evidence type="ECO:0000256" key="10">
    <source>
        <dbReference type="SAM" id="MobiDB-lite"/>
    </source>
</evidence>
<evidence type="ECO:0000256" key="9">
    <source>
        <dbReference type="SAM" id="Coils"/>
    </source>
</evidence>
<dbReference type="PANTHER" id="PTHR23311">
    <property type="entry name" value="HEAT SHOCK REGULATED 2"/>
    <property type="match status" value="1"/>
</dbReference>
<keyword evidence="2" id="KW-0963">Cytoplasm</keyword>
<feature type="region of interest" description="Disordered" evidence="10">
    <location>
        <begin position="324"/>
        <end position="422"/>
    </location>
</feature>
<dbReference type="FunFam" id="3.80.10.10:FF:000489">
    <property type="entry name" value="Centrosomal protein of 72 kDa"/>
    <property type="match status" value="1"/>
</dbReference>
<feature type="coiled-coil region" evidence="9">
    <location>
        <begin position="526"/>
        <end position="647"/>
    </location>
</feature>
<evidence type="ECO:0000313" key="12">
    <source>
        <dbReference type="Proteomes" id="UP001634394"/>
    </source>
</evidence>
<evidence type="ECO:0000256" key="3">
    <source>
        <dbReference type="ARBA" id="ARBA00022614"/>
    </source>
</evidence>
<accession>A0ABD3VI81</accession>
<evidence type="ECO:0000313" key="11">
    <source>
        <dbReference type="EMBL" id="KAL3860763.1"/>
    </source>
</evidence>